<dbReference type="RefSeq" id="WP_394830665.1">
    <property type="nucleotide sequence ID" value="NZ_CP089929.1"/>
</dbReference>
<organism evidence="2 3">
    <name type="scientific">Pendulispora rubella</name>
    <dbReference type="NCBI Taxonomy" id="2741070"/>
    <lineage>
        <taxon>Bacteria</taxon>
        <taxon>Pseudomonadati</taxon>
        <taxon>Myxococcota</taxon>
        <taxon>Myxococcia</taxon>
        <taxon>Myxococcales</taxon>
        <taxon>Sorangiineae</taxon>
        <taxon>Pendulisporaceae</taxon>
        <taxon>Pendulispora</taxon>
    </lineage>
</organism>
<accession>A0ABZ2KQX6</accession>
<protein>
    <recommendedName>
        <fullName evidence="4">Lipoprotein</fullName>
    </recommendedName>
</protein>
<dbReference type="EMBL" id="CP089983">
    <property type="protein sequence ID" value="WXB01058.1"/>
    <property type="molecule type" value="Genomic_DNA"/>
</dbReference>
<sequence length="127" mass="13723">MRVLSLFTLALLACGPSVSEVRMMAAPPREANCELEFLQLKVQDVAAGGKYEILGHVVLGQEGVQDPLDPKYREQVRPRACRMGGEGVAVMMTAVAEGGLGQHGTSIDYVVVRKHQEPTASTKPTKF</sequence>
<evidence type="ECO:0000256" key="1">
    <source>
        <dbReference type="SAM" id="SignalP"/>
    </source>
</evidence>
<evidence type="ECO:0000313" key="3">
    <source>
        <dbReference type="Proteomes" id="UP001374803"/>
    </source>
</evidence>
<name>A0ABZ2KQX6_9BACT</name>
<gene>
    <name evidence="2" type="ORF">LVJ94_29575</name>
</gene>
<keyword evidence="1" id="KW-0732">Signal</keyword>
<dbReference type="Proteomes" id="UP001374803">
    <property type="component" value="Chromosome"/>
</dbReference>
<feature type="signal peptide" evidence="1">
    <location>
        <begin position="1"/>
        <end position="19"/>
    </location>
</feature>
<keyword evidence="3" id="KW-1185">Reference proteome</keyword>
<proteinExistence type="predicted"/>
<evidence type="ECO:0008006" key="4">
    <source>
        <dbReference type="Google" id="ProtNLM"/>
    </source>
</evidence>
<feature type="chain" id="PRO_5047550551" description="Lipoprotein" evidence="1">
    <location>
        <begin position="20"/>
        <end position="127"/>
    </location>
</feature>
<reference evidence="2" key="1">
    <citation type="submission" date="2021-12" db="EMBL/GenBank/DDBJ databases">
        <title>Discovery of the Pendulisporaceae a myxobacterial family with distinct sporulation behavior and unique specialized metabolism.</title>
        <authorList>
            <person name="Garcia R."/>
            <person name="Popoff A."/>
            <person name="Bader C.D."/>
            <person name="Loehr J."/>
            <person name="Walesch S."/>
            <person name="Walt C."/>
            <person name="Boldt J."/>
            <person name="Bunk B."/>
            <person name="Haeckl F.J.F.P.J."/>
            <person name="Gunesch A.P."/>
            <person name="Birkelbach J."/>
            <person name="Nuebel U."/>
            <person name="Pietschmann T."/>
            <person name="Bach T."/>
            <person name="Mueller R."/>
        </authorList>
    </citation>
    <scope>NUCLEOTIDE SEQUENCE</scope>
    <source>
        <strain evidence="2">MSr11367</strain>
    </source>
</reference>
<evidence type="ECO:0000313" key="2">
    <source>
        <dbReference type="EMBL" id="WXB01058.1"/>
    </source>
</evidence>